<feature type="domain" description="CUB" evidence="5">
    <location>
        <begin position="181"/>
        <end position="307"/>
    </location>
</feature>
<sequence>MKPRSDEPESSSAAPACKHRMSTAPARASPIVPAGIGSTCQHRSSAARHQSHRSGQQHHHRHRTGWPMGPVLALLLAALSTLGLFTVTVAAGSKSGSASNPATLIATGDEPSALALAAGPKQSQQQSYYNNNNRGGNAQGKQCALSEHTCTNGRCIPWDKYCNNVNDCGDGSDEPRFCTRCNRTYYGNIGLTYNLELHRPKEDRIPYVCILTFTAAGGNYGDIVQVTLDSFTLGRFVSYTENGCPDGYLQVSEAKRANVGGMWCGTTWGPAIFYSETDSLVMTIKLFKLSRDQSGYNFDFRIQYKMLSRASAVVRYGGHRHEYIPPWTNVTYIPNYPLIEDFTNSTAHSEHQTYQEAGGLGAGQQRNRMVSLGANDLPYPMTYDNMTRAGGGGMLQRGGPTAGGSMFGRLNGSSDGWSPLGPGSPRKQPLNYTEPQYYLGDLMQGTFCSRIFTNCDKKVCRLQSPNFPGIYPRNLTCYFAVRQHDVPPGKHAFIVISQPKGNLIWISTEASAGAATNAARDEKEKHKPRLQTWNECDSVQDSTNPKWKSTDYITVYDGYTTRDPIILKICGGGQAIPQAISSGPELLVEFTTSPYGTFNTPQTSGHSLHGFQLEVSVRFVDIQTPTYAKSKRICEFWLRGTGHGVLQNPLHSLAPNTTCLYHLQGTEARAIDAINIPRRSGALSTSPTRFKVWISVLKFELAPEFGATEEQMLQYQTKEDCSGMLRIWDGPLREVPNCKDVSCLTTDKDGTQRSSVRFGANTTNIIARYCRGSVPRSCDHGILNMSSSRPCTLSESYVSSSDFVTLELKTSDSTVLRPLQFALRYEFVDLLQDGTAIGGENECHRRFASSQMERKGPHPVRSVRNIFLFGRGGAKHLHCIYRFEAQRGERVRIEINRAMTGNRTCDSRVDPDTGRSYCFGDSTARVEIFERPWHESILFPRGCICNSTNNSYLPIVFTSTGREVEIHFTAANMTNEDDPDTLSFEASYEFVKGPMMCKDVRRKNAITGVVTLSSGDIECRNRPWLIEPSYDRYLYIRLKGLFLRKFNPATPLAYNASFSAVTPIRCYTKSRVIITNGEGISVTACPLPEETKHRHVVEVFSAGWGRKHPFFGAEASRVVSVEFLNPDEGGHYAFSWLELTKRPSANYALVQEECPYLCPDLNACVNASIWCDGIEQCPSGEDEAFTHCSALLRLPAELLAGLSVLLLVLCCGLFGYLYRKIKRNCRRTSVLQTRLKSLSSMDTAVFEDKEVIC</sequence>
<dbReference type="PRINTS" id="PR00261">
    <property type="entry name" value="LDLRECEPTOR"/>
</dbReference>
<keyword evidence="4" id="KW-0472">Membrane</keyword>
<reference evidence="6" key="1">
    <citation type="submission" date="2022-10" db="UniProtKB">
        <authorList>
            <consortium name="EnsemblMetazoa"/>
        </authorList>
    </citation>
    <scope>IDENTIFICATION</scope>
    <source>
        <strain evidence="6">SANGQUA</strain>
    </source>
</reference>
<dbReference type="Pfam" id="PF25090">
    <property type="entry name" value="DUF7805"/>
    <property type="match status" value="1"/>
</dbReference>
<dbReference type="Gene3D" id="4.10.400.10">
    <property type="entry name" value="Low-density Lipoprotein Receptor"/>
    <property type="match status" value="1"/>
</dbReference>
<dbReference type="InterPro" id="IPR002172">
    <property type="entry name" value="LDrepeatLR_classA_rpt"/>
</dbReference>
<protein>
    <recommendedName>
        <fullName evidence="5">CUB domain-containing protein</fullName>
    </recommendedName>
</protein>
<feature type="disulfide bond" evidence="2">
    <location>
        <begin position="150"/>
        <end position="168"/>
    </location>
</feature>
<proteinExistence type="predicted"/>
<evidence type="ECO:0000256" key="3">
    <source>
        <dbReference type="SAM" id="MobiDB-lite"/>
    </source>
</evidence>
<name>A0A904A3Y7_ANOQN</name>
<comment type="caution">
    <text evidence="2">Lacks conserved residue(s) required for the propagation of feature annotation.</text>
</comment>
<feature type="transmembrane region" description="Helical" evidence="4">
    <location>
        <begin position="71"/>
        <end position="91"/>
    </location>
</feature>
<dbReference type="InterPro" id="IPR053207">
    <property type="entry name" value="Non-NMDA_GluR_Accessory"/>
</dbReference>
<keyword evidence="7" id="KW-1185">Reference proteome</keyword>
<dbReference type="Proteomes" id="UP000076407">
    <property type="component" value="Unassembled WGS sequence"/>
</dbReference>
<dbReference type="EnsemblMetazoa" id="AQUA017515-RA">
    <property type="protein sequence ID" value="AQUA017515-PA"/>
    <property type="gene ID" value="AQUA017515"/>
</dbReference>
<feature type="disulfide bond" evidence="2">
    <location>
        <begin position="143"/>
        <end position="155"/>
    </location>
</feature>
<organism evidence="6 7">
    <name type="scientific">Anopheles quadriannulatus</name>
    <name type="common">Mosquito</name>
    <dbReference type="NCBI Taxonomy" id="34691"/>
    <lineage>
        <taxon>Eukaryota</taxon>
        <taxon>Metazoa</taxon>
        <taxon>Ecdysozoa</taxon>
        <taxon>Arthropoda</taxon>
        <taxon>Hexapoda</taxon>
        <taxon>Insecta</taxon>
        <taxon>Pterygota</taxon>
        <taxon>Neoptera</taxon>
        <taxon>Endopterygota</taxon>
        <taxon>Diptera</taxon>
        <taxon>Nematocera</taxon>
        <taxon>Culicoidea</taxon>
        <taxon>Culicidae</taxon>
        <taxon>Anophelinae</taxon>
        <taxon>Anopheles</taxon>
    </lineage>
</organism>
<accession>A0A904A3Y7</accession>
<dbReference type="PROSITE" id="PS50068">
    <property type="entry name" value="LDLRA_2"/>
    <property type="match status" value="1"/>
</dbReference>
<dbReference type="InterPro" id="IPR056707">
    <property type="entry name" value="DUF7805"/>
</dbReference>
<keyword evidence="1 2" id="KW-1015">Disulfide bond</keyword>
<evidence type="ECO:0000256" key="2">
    <source>
        <dbReference type="PROSITE-ProRule" id="PRU00124"/>
    </source>
</evidence>
<dbReference type="SUPFAM" id="SSF49854">
    <property type="entry name" value="Spermadhesin, CUB domain"/>
    <property type="match status" value="2"/>
</dbReference>
<keyword evidence="4" id="KW-0812">Transmembrane</keyword>
<feature type="region of interest" description="Disordered" evidence="3">
    <location>
        <begin position="1"/>
        <end position="64"/>
    </location>
</feature>
<evidence type="ECO:0000256" key="1">
    <source>
        <dbReference type="ARBA" id="ARBA00023157"/>
    </source>
</evidence>
<dbReference type="Gene3D" id="2.60.120.290">
    <property type="entry name" value="Spermadhesin, CUB domain"/>
    <property type="match status" value="3"/>
</dbReference>
<dbReference type="CDD" id="cd00041">
    <property type="entry name" value="CUB"/>
    <property type="match status" value="1"/>
</dbReference>
<evidence type="ECO:0000259" key="5">
    <source>
        <dbReference type="PROSITE" id="PS01180"/>
    </source>
</evidence>
<dbReference type="InterPro" id="IPR036055">
    <property type="entry name" value="LDL_receptor-like_sf"/>
</dbReference>
<dbReference type="InterPro" id="IPR023415">
    <property type="entry name" value="LDLR_class-A_CS"/>
</dbReference>
<evidence type="ECO:0000313" key="7">
    <source>
        <dbReference type="Proteomes" id="UP000076407"/>
    </source>
</evidence>
<dbReference type="AlphaFoldDB" id="A0A904A3Y7"/>
<feature type="domain" description="CUB" evidence="5">
    <location>
        <begin position="448"/>
        <end position="618"/>
    </location>
</feature>
<dbReference type="PROSITE" id="PS01209">
    <property type="entry name" value="LDLRA_1"/>
    <property type="match status" value="1"/>
</dbReference>
<evidence type="ECO:0000256" key="4">
    <source>
        <dbReference type="SAM" id="Phobius"/>
    </source>
</evidence>
<keyword evidence="4" id="KW-1133">Transmembrane helix</keyword>
<dbReference type="SMART" id="SM00192">
    <property type="entry name" value="LDLa"/>
    <property type="match status" value="2"/>
</dbReference>
<dbReference type="SMART" id="SM00042">
    <property type="entry name" value="CUB"/>
    <property type="match status" value="1"/>
</dbReference>
<dbReference type="InterPro" id="IPR000859">
    <property type="entry name" value="CUB_dom"/>
</dbReference>
<dbReference type="InterPro" id="IPR035914">
    <property type="entry name" value="Sperma_CUB_dom_sf"/>
</dbReference>
<dbReference type="PANTHER" id="PTHR47537:SF4">
    <property type="entry name" value="GH12701P"/>
    <property type="match status" value="1"/>
</dbReference>
<dbReference type="SUPFAM" id="SSF57424">
    <property type="entry name" value="LDL receptor-like module"/>
    <property type="match status" value="1"/>
</dbReference>
<dbReference type="PANTHER" id="PTHR47537">
    <property type="entry name" value="CUBILIN"/>
    <property type="match status" value="1"/>
</dbReference>
<feature type="transmembrane region" description="Helical" evidence="4">
    <location>
        <begin position="1198"/>
        <end position="1218"/>
    </location>
</feature>
<evidence type="ECO:0000313" key="6">
    <source>
        <dbReference type="EnsemblMetazoa" id="AQUA017515-PA"/>
    </source>
</evidence>
<dbReference type="PROSITE" id="PS01180">
    <property type="entry name" value="CUB"/>
    <property type="match status" value="2"/>
</dbReference>
<dbReference type="CDD" id="cd00112">
    <property type="entry name" value="LDLa"/>
    <property type="match status" value="1"/>
</dbReference>
<dbReference type="GO" id="GO:0005886">
    <property type="term" value="C:plasma membrane"/>
    <property type="evidence" value="ECO:0007669"/>
    <property type="project" value="TreeGrafter"/>
</dbReference>
<feature type="compositionally biased region" description="Basic residues" evidence="3">
    <location>
        <begin position="45"/>
        <end position="64"/>
    </location>
</feature>
<dbReference type="Pfam" id="PF00057">
    <property type="entry name" value="Ldl_recept_a"/>
    <property type="match status" value="1"/>
</dbReference>